<dbReference type="PANTHER" id="PTHR11482">
    <property type="entry name" value="ARGININE/DIAMINOPIMELATE/ORNITHINE DECARBOXYLASE"/>
    <property type="match status" value="1"/>
</dbReference>
<dbReference type="Gene3D" id="3.20.20.10">
    <property type="entry name" value="Alanine racemase"/>
    <property type="match status" value="1"/>
</dbReference>
<comment type="pathway">
    <text evidence="5">Amine and polyamine biosynthesis; putrescine biosynthesis via L-ornithine pathway; putrescine from L-ornithine: step 1/1.</text>
</comment>
<dbReference type="FunFam" id="2.40.37.10:FF:000004">
    <property type="entry name" value="Ornithine decarboxylase"/>
    <property type="match status" value="1"/>
</dbReference>
<gene>
    <name evidence="10" type="ORF">SAMN05216452_1393</name>
</gene>
<dbReference type="AlphaFoldDB" id="A0A1H4JHR3"/>
<dbReference type="GO" id="GO:0004586">
    <property type="term" value="F:ornithine decarboxylase activity"/>
    <property type="evidence" value="ECO:0007669"/>
    <property type="project" value="UniProtKB-EC"/>
</dbReference>
<dbReference type="InterPro" id="IPR022644">
    <property type="entry name" value="De-COase2_N"/>
</dbReference>
<dbReference type="PROSITE" id="PS00879">
    <property type="entry name" value="ODR_DC_2_2"/>
    <property type="match status" value="1"/>
</dbReference>
<dbReference type="InterPro" id="IPR029066">
    <property type="entry name" value="PLP-binding_barrel"/>
</dbReference>
<accession>A0A1H4JHR3</accession>
<dbReference type="InterPro" id="IPR022657">
    <property type="entry name" value="De-COase2_CS"/>
</dbReference>
<evidence type="ECO:0000256" key="5">
    <source>
        <dbReference type="ARBA" id="ARBA00034115"/>
    </source>
</evidence>
<keyword evidence="3 8" id="KW-0663">Pyridoxal phosphate</keyword>
<feature type="domain" description="Orn/DAP/Arg decarboxylase 2 N-terminal" evidence="9">
    <location>
        <begin position="27"/>
        <end position="259"/>
    </location>
</feature>
<dbReference type="PROSITE" id="PS00878">
    <property type="entry name" value="ODR_DC_2_1"/>
    <property type="match status" value="1"/>
</dbReference>
<dbReference type="CDD" id="cd00622">
    <property type="entry name" value="PLPDE_III_ODC"/>
    <property type="match status" value="1"/>
</dbReference>
<dbReference type="InterPro" id="IPR022653">
    <property type="entry name" value="De-COase2_pyr-phos_BS"/>
</dbReference>
<evidence type="ECO:0000256" key="7">
    <source>
        <dbReference type="ARBA" id="ARBA00049127"/>
    </source>
</evidence>
<evidence type="ECO:0000256" key="4">
    <source>
        <dbReference type="ARBA" id="ARBA00023239"/>
    </source>
</evidence>
<evidence type="ECO:0000259" key="9">
    <source>
        <dbReference type="Pfam" id="PF02784"/>
    </source>
</evidence>
<evidence type="ECO:0000256" key="3">
    <source>
        <dbReference type="ARBA" id="ARBA00022898"/>
    </source>
</evidence>
<dbReference type="RefSeq" id="WP_007008597.1">
    <property type="nucleotide sequence ID" value="NZ_FNSL01000001.1"/>
</dbReference>
<dbReference type="InterPro" id="IPR009006">
    <property type="entry name" value="Ala_racemase/Decarboxylase_C"/>
</dbReference>
<dbReference type="EMBL" id="FNSL01000001">
    <property type="protein sequence ID" value="SEB45854.1"/>
    <property type="molecule type" value="Genomic_DNA"/>
</dbReference>
<feature type="active site" description="Proton donor" evidence="8">
    <location>
        <position position="325"/>
    </location>
</feature>
<feature type="modified residue" description="N6-(pyridoxal phosphate)lysine" evidence="8">
    <location>
        <position position="48"/>
    </location>
</feature>
<comment type="catalytic activity">
    <reaction evidence="7">
        <text>L-ornithine + H(+) = putrescine + CO2</text>
        <dbReference type="Rhea" id="RHEA:22964"/>
        <dbReference type="ChEBI" id="CHEBI:15378"/>
        <dbReference type="ChEBI" id="CHEBI:16526"/>
        <dbReference type="ChEBI" id="CHEBI:46911"/>
        <dbReference type="ChEBI" id="CHEBI:326268"/>
        <dbReference type="EC" id="4.1.1.17"/>
    </reaction>
</comment>
<dbReference type="GO" id="GO:0005737">
    <property type="term" value="C:cytoplasm"/>
    <property type="evidence" value="ECO:0007669"/>
    <property type="project" value="TreeGrafter"/>
</dbReference>
<name>A0A1H4JHR3_9HYPH</name>
<keyword evidence="4" id="KW-0456">Lyase</keyword>
<evidence type="ECO:0000313" key="10">
    <source>
        <dbReference type="EMBL" id="SEB45854.1"/>
    </source>
</evidence>
<evidence type="ECO:0000256" key="1">
    <source>
        <dbReference type="ARBA" id="ARBA00001933"/>
    </source>
</evidence>
<dbReference type="Pfam" id="PF02784">
    <property type="entry name" value="Orn_Arg_deC_N"/>
    <property type="match status" value="1"/>
</dbReference>
<sequence>MATQRILDFLATRRPDGPCLVVDLDVVRDNYCAFEKALPDSRIYYAVKANPAPEILRLLAQLGSSFDTASVAEIEMALNAGATADRISYGNTIKKERDIARAYELGIRLFAVDCEEEVEKIARVAPGSRVFCRVLTDGAGAEWPLSRKFGCVPAMAVDVLRHARTLGLDPYGVSFHVGSQQTDLDAWDRALADARGVFGALADEGIVLRMVNMGGGFPTRYLRDVPAAQAYGQAIFSALRKHFGNRIPETIIEPGRGMVGNAGVIKSEVVLISKKADNDNVRWVYLDIGKFGGLAETMDEAIRYPLVTRHDGSETAPCVLAGPTCDSADVMYEKTPYPLPLSLTIGDEVLIEGTGAYTTTYASVAFNGFEPLRSYVI</sequence>
<protein>
    <recommendedName>
        <fullName evidence="6">ornithine decarboxylase</fullName>
        <ecNumber evidence="6">4.1.1.17</ecNumber>
    </recommendedName>
</protein>
<evidence type="ECO:0000313" key="11">
    <source>
        <dbReference type="Proteomes" id="UP000199064"/>
    </source>
</evidence>
<dbReference type="Gene3D" id="2.40.37.10">
    <property type="entry name" value="Lyase, Ornithine Decarboxylase, Chain A, domain 1"/>
    <property type="match status" value="1"/>
</dbReference>
<dbReference type="PANTHER" id="PTHR11482:SF6">
    <property type="entry name" value="ORNITHINE DECARBOXYLASE 1-RELATED"/>
    <property type="match status" value="1"/>
</dbReference>
<dbReference type="SUPFAM" id="SSF51419">
    <property type="entry name" value="PLP-binding barrel"/>
    <property type="match status" value="1"/>
</dbReference>
<evidence type="ECO:0000256" key="6">
    <source>
        <dbReference type="ARBA" id="ARBA00034138"/>
    </source>
</evidence>
<evidence type="ECO:0000256" key="2">
    <source>
        <dbReference type="ARBA" id="ARBA00008872"/>
    </source>
</evidence>
<organism evidence="10 11">
    <name type="scientific">Nitratireductor aquibiodomus</name>
    <dbReference type="NCBI Taxonomy" id="204799"/>
    <lineage>
        <taxon>Bacteria</taxon>
        <taxon>Pseudomonadati</taxon>
        <taxon>Pseudomonadota</taxon>
        <taxon>Alphaproteobacteria</taxon>
        <taxon>Hyphomicrobiales</taxon>
        <taxon>Phyllobacteriaceae</taxon>
        <taxon>Nitratireductor</taxon>
    </lineage>
</organism>
<dbReference type="PRINTS" id="PR01179">
    <property type="entry name" value="ODADCRBXLASE"/>
</dbReference>
<dbReference type="PRINTS" id="PR01182">
    <property type="entry name" value="ORNDCRBXLASE"/>
</dbReference>
<comment type="cofactor">
    <cofactor evidence="1 8">
        <name>pyridoxal 5'-phosphate</name>
        <dbReference type="ChEBI" id="CHEBI:597326"/>
    </cofactor>
</comment>
<dbReference type="SUPFAM" id="SSF50621">
    <property type="entry name" value="Alanine racemase C-terminal domain-like"/>
    <property type="match status" value="1"/>
</dbReference>
<evidence type="ECO:0000256" key="8">
    <source>
        <dbReference type="PIRSR" id="PIRSR600183-50"/>
    </source>
</evidence>
<dbReference type="FunFam" id="3.20.20.10:FF:000008">
    <property type="entry name" value="Ornithine decarboxylase"/>
    <property type="match status" value="1"/>
</dbReference>
<dbReference type="InterPro" id="IPR002433">
    <property type="entry name" value="Orn_de-COase"/>
</dbReference>
<dbReference type="InterPro" id="IPR000183">
    <property type="entry name" value="Orn/DAP/Arg_de-COase"/>
</dbReference>
<proteinExistence type="inferred from homology"/>
<dbReference type="GO" id="GO:0033387">
    <property type="term" value="P:putrescine biosynthetic process from arginine, via ornithine"/>
    <property type="evidence" value="ECO:0007669"/>
    <property type="project" value="TreeGrafter"/>
</dbReference>
<dbReference type="EC" id="4.1.1.17" evidence="6"/>
<dbReference type="Proteomes" id="UP000199064">
    <property type="component" value="Unassembled WGS sequence"/>
</dbReference>
<comment type="similarity">
    <text evidence="2">Belongs to the Orn/Lys/Arg decarboxylase class-II family.</text>
</comment>
<keyword evidence="11" id="KW-1185">Reference proteome</keyword>
<reference evidence="11" key="1">
    <citation type="submission" date="2016-10" db="EMBL/GenBank/DDBJ databases">
        <authorList>
            <person name="Varghese N."/>
            <person name="Submissions S."/>
        </authorList>
    </citation>
    <scope>NUCLEOTIDE SEQUENCE [LARGE SCALE GENOMIC DNA]</scope>
    <source>
        <strain evidence="11">ES.061</strain>
    </source>
</reference>